<protein>
    <submittedName>
        <fullName evidence="6">SusC/RagA family TonB-linked outer membrane protein</fullName>
    </submittedName>
    <submittedName>
        <fullName evidence="5">TonB-dependent receptor</fullName>
    </submittedName>
</protein>
<evidence type="ECO:0000259" key="4">
    <source>
        <dbReference type="Pfam" id="PF07715"/>
    </source>
</evidence>
<organism evidence="6 7">
    <name type="scientific">Bacteroides xylanisolvens</name>
    <dbReference type="NCBI Taxonomy" id="371601"/>
    <lineage>
        <taxon>Bacteria</taxon>
        <taxon>Pseudomonadati</taxon>
        <taxon>Bacteroidota</taxon>
        <taxon>Bacteroidia</taxon>
        <taxon>Bacteroidales</taxon>
        <taxon>Bacteroidaceae</taxon>
        <taxon>Bacteroides</taxon>
    </lineage>
</organism>
<evidence type="ECO:0000313" key="5">
    <source>
        <dbReference type="EMBL" id="KAB6083327.1"/>
    </source>
</evidence>
<dbReference type="RefSeq" id="WP_008025639.1">
    <property type="nucleotide sequence ID" value="NZ_JAASHA010000001.1"/>
</dbReference>
<dbReference type="GO" id="GO:0015344">
    <property type="term" value="F:siderophore uptake transmembrane transporter activity"/>
    <property type="evidence" value="ECO:0007669"/>
    <property type="project" value="TreeGrafter"/>
</dbReference>
<dbReference type="PANTHER" id="PTHR30069">
    <property type="entry name" value="TONB-DEPENDENT OUTER MEMBRANE RECEPTOR"/>
    <property type="match status" value="1"/>
</dbReference>
<dbReference type="SUPFAM" id="SSF49464">
    <property type="entry name" value="Carboxypeptidase regulatory domain-like"/>
    <property type="match status" value="1"/>
</dbReference>
<dbReference type="InterPro" id="IPR012910">
    <property type="entry name" value="Plug_dom"/>
</dbReference>
<feature type="domain" description="TonB-dependent receptor plug" evidence="4">
    <location>
        <begin position="125"/>
        <end position="226"/>
    </location>
</feature>
<dbReference type="Proteomes" id="UP000196036">
    <property type="component" value="Unassembled WGS sequence"/>
</dbReference>
<keyword evidence="2" id="KW-1134">Transmembrane beta strand</keyword>
<name>A0A1Y4VEY4_9BACE</name>
<dbReference type="Proteomes" id="UP000474077">
    <property type="component" value="Unassembled WGS sequence"/>
</dbReference>
<keyword evidence="2" id="KW-0813">Transport</keyword>
<feature type="chain" id="PRO_5036312900" evidence="3">
    <location>
        <begin position="32"/>
        <end position="1059"/>
    </location>
</feature>
<keyword evidence="2" id="KW-0472">Membrane</keyword>
<evidence type="ECO:0000313" key="7">
    <source>
        <dbReference type="Proteomes" id="UP000196036"/>
    </source>
</evidence>
<comment type="caution">
    <text evidence="6">The sequence shown here is derived from an EMBL/GenBank/DDBJ whole genome shotgun (WGS) entry which is preliminary data.</text>
</comment>
<keyword evidence="2" id="KW-0998">Cell outer membrane</keyword>
<keyword evidence="1 3" id="KW-0732">Signal</keyword>
<accession>A0A1Y4VEY4</accession>
<dbReference type="AlphaFoldDB" id="A0A1Y4VEY4"/>
<reference evidence="5 8" key="3">
    <citation type="journal article" date="2019" name="Nat. Med.">
        <title>A library of human gut bacterial isolates paired with longitudinal multiomics data enables mechanistic microbiome research.</title>
        <authorList>
            <person name="Poyet M."/>
            <person name="Groussin M."/>
            <person name="Gibbons S.M."/>
            <person name="Avila-Pacheco J."/>
            <person name="Jiang X."/>
            <person name="Kearney S.M."/>
            <person name="Perrotta A.R."/>
            <person name="Berdy B."/>
            <person name="Zhao S."/>
            <person name="Lieberman T.D."/>
            <person name="Swanson P.K."/>
            <person name="Smith M."/>
            <person name="Roesemann S."/>
            <person name="Alexander J.E."/>
            <person name="Rich S.A."/>
            <person name="Livny J."/>
            <person name="Vlamakis H."/>
            <person name="Clish C."/>
            <person name="Bullock K."/>
            <person name="Deik A."/>
            <person name="Scott J."/>
            <person name="Pierce K.A."/>
            <person name="Xavier R.J."/>
            <person name="Alm E.J."/>
        </authorList>
    </citation>
    <scope>NUCLEOTIDE SEQUENCE [LARGE SCALE GENOMIC DNA]</scope>
    <source>
        <strain evidence="5 8">BIOML-A73</strain>
    </source>
</reference>
<reference evidence="7" key="1">
    <citation type="submission" date="2017-04" db="EMBL/GenBank/DDBJ databases">
        <title>Function of individual gut microbiota members based on whole genome sequencing of pure cultures obtained from chicken caecum.</title>
        <authorList>
            <person name="Medvecky M."/>
            <person name="Cejkova D."/>
            <person name="Polansky O."/>
            <person name="Karasova D."/>
            <person name="Kubasova T."/>
            <person name="Cizek A."/>
            <person name="Rychlik I."/>
        </authorList>
    </citation>
    <scope>NUCLEOTIDE SEQUENCE [LARGE SCALE GENOMIC DNA]</scope>
    <source>
        <strain evidence="7">An109</strain>
    </source>
</reference>
<dbReference type="Gene3D" id="2.60.40.1120">
    <property type="entry name" value="Carboxypeptidase-like, regulatory domain"/>
    <property type="match status" value="1"/>
</dbReference>
<dbReference type="InterPro" id="IPR037066">
    <property type="entry name" value="Plug_dom_sf"/>
</dbReference>
<dbReference type="InterPro" id="IPR008969">
    <property type="entry name" value="CarboxyPept-like_regulatory"/>
</dbReference>
<keyword evidence="2" id="KW-0812">Transmembrane</keyword>
<dbReference type="EMBL" id="NFLW01000022">
    <property type="protein sequence ID" value="OUQ67694.1"/>
    <property type="molecule type" value="Genomic_DNA"/>
</dbReference>
<dbReference type="NCBIfam" id="TIGR04057">
    <property type="entry name" value="SusC_RagA_signa"/>
    <property type="match status" value="1"/>
</dbReference>
<feature type="signal peptide" evidence="3">
    <location>
        <begin position="1"/>
        <end position="31"/>
    </location>
</feature>
<proteinExistence type="inferred from homology"/>
<dbReference type="InterPro" id="IPR023997">
    <property type="entry name" value="TonB-dep_OMP_SusC/RagA_CS"/>
</dbReference>
<dbReference type="GO" id="GO:0009279">
    <property type="term" value="C:cell outer membrane"/>
    <property type="evidence" value="ECO:0007669"/>
    <property type="project" value="UniProtKB-SubCell"/>
</dbReference>
<dbReference type="Pfam" id="PF07715">
    <property type="entry name" value="Plug"/>
    <property type="match status" value="1"/>
</dbReference>
<dbReference type="EMBL" id="WDER01000022">
    <property type="protein sequence ID" value="KAB6083327.1"/>
    <property type="molecule type" value="Genomic_DNA"/>
</dbReference>
<dbReference type="Pfam" id="PF13715">
    <property type="entry name" value="CarbopepD_reg_2"/>
    <property type="match status" value="1"/>
</dbReference>
<keyword evidence="5" id="KW-0675">Receptor</keyword>
<dbReference type="NCBIfam" id="TIGR04056">
    <property type="entry name" value="OMP_RagA_SusC"/>
    <property type="match status" value="1"/>
</dbReference>
<dbReference type="SUPFAM" id="SSF56935">
    <property type="entry name" value="Porins"/>
    <property type="match status" value="1"/>
</dbReference>
<evidence type="ECO:0000256" key="2">
    <source>
        <dbReference type="PROSITE-ProRule" id="PRU01360"/>
    </source>
</evidence>
<dbReference type="InterPro" id="IPR023996">
    <property type="entry name" value="TonB-dep_OMP_SusC/RagA"/>
</dbReference>
<reference evidence="6" key="2">
    <citation type="journal article" date="2018" name="BMC Genomics">
        <title>Whole genome sequencing and function prediction of 133 gut anaerobes isolated from chicken caecum in pure cultures.</title>
        <authorList>
            <person name="Medvecky M."/>
            <person name="Cejkova D."/>
            <person name="Polansky O."/>
            <person name="Karasova D."/>
            <person name="Kubasova T."/>
            <person name="Cizek A."/>
            <person name="Rychlik I."/>
        </authorList>
    </citation>
    <scope>NUCLEOTIDE SEQUENCE</scope>
    <source>
        <strain evidence="6">An109</strain>
    </source>
</reference>
<gene>
    <name evidence="6" type="ORF">B5E52_12040</name>
    <name evidence="5" type="ORF">GA560_10025</name>
</gene>
<dbReference type="Gene3D" id="2.170.130.10">
    <property type="entry name" value="TonB-dependent receptor, plug domain"/>
    <property type="match status" value="1"/>
</dbReference>
<evidence type="ECO:0000256" key="1">
    <source>
        <dbReference type="ARBA" id="ARBA00022729"/>
    </source>
</evidence>
<evidence type="ECO:0000313" key="6">
    <source>
        <dbReference type="EMBL" id="OUQ67694.1"/>
    </source>
</evidence>
<comment type="similarity">
    <text evidence="2">Belongs to the TonB-dependent receptor family.</text>
</comment>
<dbReference type="InterPro" id="IPR039426">
    <property type="entry name" value="TonB-dep_rcpt-like"/>
</dbReference>
<dbReference type="PANTHER" id="PTHR30069:SF29">
    <property type="entry name" value="HEMOGLOBIN AND HEMOGLOBIN-HAPTOGLOBIN-BINDING PROTEIN 1-RELATED"/>
    <property type="match status" value="1"/>
</dbReference>
<comment type="subcellular location">
    <subcellularLocation>
        <location evidence="2">Cell outer membrane</location>
        <topology evidence="2">Multi-pass membrane protein</topology>
    </subcellularLocation>
</comment>
<dbReference type="PROSITE" id="PS52016">
    <property type="entry name" value="TONB_DEPENDENT_REC_3"/>
    <property type="match status" value="1"/>
</dbReference>
<sequence>MMKTQRAKKMQYLYSCILMVFLLTLSSPSWAQKRTISGIVTDETNEPVIGANVVIKNTTVGTITGIDGQYRIEAPDNATLVFSFIGYNSIEEKVNGRTQINVSMKSNDITLSDVVVVGYGVQKKVSLTGAIAGVRSTDLLKTKNENPQNMLTGKISGVRVWQKSAEPGSYSNNFDIRGYDAPLVIIDGVPRDVQDFQRLNANDIDDISVLKDASAAIYGVRSANGVILVTTKKGSKEGKTKVSYNGSFTIQQPSDMPKLADPYGTMTLYNEKAMNKVDGGNIIYGEDQFEAFRNGSRRATDWNSLIFSDHSPQTQHDISISGGNERTQYYIGMGYFYQEGFFKSGDLNYEKYNIRSNISTRILKGLTFELNLSAFLDERNSPYYSSVDIIRNYWSQGVLYPAYADPKNTMLNYKGLELENNTVAFMTSDVSGYKKNKQKNIQSSASLNFDFGTITPVLKGLSAKALFSYDYRLDNNESYRKEYYQYAYDDLTDTYTQKLYNNSSPSNLLRKMYDKQQTLAQLILNYNRTFGEHSISGLVGWETQKRQGDNFYAQRNLAFSVPYLFVGEDTAQQGGMYSGNSDLYEEANSALIGRINYAYGSRYLLEAQFRYDGSSKFAKGHKWGFFPSISAGWRISEEPFFKSISALSFVNQLKVRASYGVLGDDLSNNWNYEWAQGYNYPATGENAEKGYYNHYAPGFVFGDKFVYAASPKPLPNEGISWYESRTFDIGVDFEGWDGLFGFVIDYFDRRRKNMFARSSGDLPTVVGAEAPLENVNSDRQFGIDLELTHRNKIGDFSYKVKAIGTITRRKHMTAVDKGPWSSSYDRWRNDNLNNRYQGVQFGYNSAGRYTDWNDIWTYPIYKDRDILPGDYKYVDWNGDGEINGQDEHPFAFDQTPWLNYSLNLDFAYKNFDLNILFQGSALGSMEYKEPLYNIWGENGGGALEQFLDRWHPTDPLADPYDPKTQWVSGHYGYTGHYPKGNSEFNRVSTAYLRLKSIEIGYTLPRIKALSTMNLRIFANAYNLFTITGVKFVDPEHPDDDLGRMYPLNKTYTVGMSLSF</sequence>
<dbReference type="FunFam" id="2.60.40.1120:FF:000003">
    <property type="entry name" value="Outer membrane protein Omp121"/>
    <property type="match status" value="1"/>
</dbReference>
<evidence type="ECO:0000313" key="8">
    <source>
        <dbReference type="Proteomes" id="UP000474077"/>
    </source>
</evidence>
<evidence type="ECO:0000256" key="3">
    <source>
        <dbReference type="SAM" id="SignalP"/>
    </source>
</evidence>
<dbReference type="GO" id="GO:0044718">
    <property type="term" value="P:siderophore transmembrane transport"/>
    <property type="evidence" value="ECO:0007669"/>
    <property type="project" value="TreeGrafter"/>
</dbReference>